<feature type="compositionally biased region" description="Basic and acidic residues" evidence="1">
    <location>
        <begin position="40"/>
        <end position="53"/>
    </location>
</feature>
<accession>A0ABR6U6U4</accession>
<feature type="compositionally biased region" description="Acidic residues" evidence="1">
    <location>
        <begin position="54"/>
        <end position="77"/>
    </location>
</feature>
<gene>
    <name evidence="2" type="ORF">H7344_07585</name>
</gene>
<comment type="caution">
    <text evidence="2">The sequence shown here is derived from an EMBL/GenBank/DDBJ whole genome shotgun (WGS) entry which is preliminary data.</text>
</comment>
<evidence type="ECO:0008006" key="4">
    <source>
        <dbReference type="Google" id="ProtNLM"/>
    </source>
</evidence>
<protein>
    <recommendedName>
        <fullName evidence="4">SPOR domain-containing protein</fullName>
    </recommendedName>
</protein>
<evidence type="ECO:0000256" key="1">
    <source>
        <dbReference type="SAM" id="MobiDB-lite"/>
    </source>
</evidence>
<reference evidence="2 3" key="1">
    <citation type="submission" date="2020-08" db="EMBL/GenBank/DDBJ databases">
        <title>novel species in genus Nocardioides.</title>
        <authorList>
            <person name="Zhang G."/>
        </authorList>
    </citation>
    <scope>NUCLEOTIDE SEQUENCE [LARGE SCALE GENOMIC DNA]</scope>
    <source>
        <strain evidence="2 3">SC8A-24</strain>
    </source>
</reference>
<proteinExistence type="predicted"/>
<keyword evidence="3" id="KW-1185">Reference proteome</keyword>
<dbReference type="RefSeq" id="WP_186345399.1">
    <property type="nucleotide sequence ID" value="NZ_BMMR01000003.1"/>
</dbReference>
<dbReference type="EMBL" id="JACMYC010000003">
    <property type="protein sequence ID" value="MBC2960156.1"/>
    <property type="molecule type" value="Genomic_DNA"/>
</dbReference>
<evidence type="ECO:0000313" key="3">
    <source>
        <dbReference type="Proteomes" id="UP000604001"/>
    </source>
</evidence>
<dbReference type="Proteomes" id="UP000604001">
    <property type="component" value="Unassembled WGS sequence"/>
</dbReference>
<sequence length="77" mass="8825">MSVSEPEEYWFCVKHHRVETQDNLCPSKHRLGPYPSEAEAARALEKTEERNEAWDNDPDWNDDDPDSAPDPEPESGA</sequence>
<evidence type="ECO:0000313" key="2">
    <source>
        <dbReference type="EMBL" id="MBC2960156.1"/>
    </source>
</evidence>
<feature type="region of interest" description="Disordered" evidence="1">
    <location>
        <begin position="40"/>
        <end position="77"/>
    </location>
</feature>
<name>A0ABR6U6U4_9ACTN</name>
<organism evidence="2 3">
    <name type="scientific">Nocardioides deserti</name>
    <dbReference type="NCBI Taxonomy" id="1588644"/>
    <lineage>
        <taxon>Bacteria</taxon>
        <taxon>Bacillati</taxon>
        <taxon>Actinomycetota</taxon>
        <taxon>Actinomycetes</taxon>
        <taxon>Propionibacteriales</taxon>
        <taxon>Nocardioidaceae</taxon>
        <taxon>Nocardioides</taxon>
    </lineage>
</organism>